<dbReference type="PANTHER" id="PTHR11042:SF196">
    <property type="entry name" value="MITOSIS INHIBITOR PROTEIN KINASE SWE1"/>
    <property type="match status" value="1"/>
</dbReference>
<dbReference type="GO" id="GO:0005524">
    <property type="term" value="F:ATP binding"/>
    <property type="evidence" value="ECO:0007669"/>
    <property type="project" value="UniProtKB-KW"/>
</dbReference>
<sequence>MVNSGATSTSPESSAMGQENVSISGAGSPASRKTEKPPTRHSMHLDISGASSQLAMPRTMDVNPVPSNPVVSPLKRSDARMTLDQSLSGSPKAKRRSYGPSNFGSEFNIFDHSSGSSPGSDVQDDAAREYDWTGAGAMASDLMASPTPAALQRRAGSLRRSTLQQRHSSERTSWGRRQAAQQLSQISQDTTTTPIAKNRPRLSLDHFMPPPQRDSPFNQGGPLPNPSAHMLAQQSHQPHPLSRAMTTSSSNSSLADDSPTHIPVQLSEKPRAPMNWSKSLPIGAVRPLPDNDAGPTASVSTPDYKHAKPYEGAFASTGLVSKMNRNPELGPPGQKGFGFVPDTPCKNKISSFNTYPPPPGSGKGRGRHIRHTFGTPATPFNPSSRSPNSHGEQNRPILFNGFASRHSRKGSLLSLYSDDGRSPPGPSESSIESMTGLDDSIPPTPTKFELEESASDLNLDQLANDSPTTNRHLPLSTSAFGKSGIWQREPGVTCKYSPLERPSSDDSSRDPGNAISSNGDPDVPVSTADGTPPSTSISLPSFGRTRTERGCFSTPAPLKTMHLTPSIKTAPKVHFAKTTSVLPASPLDPLEFADNATPHTPLDTSEPLDASRLSISNAAETSLYPFTSERKSIFPPATPTARSEPFSFLQDRRAITPINGMAPRDLDELLVSRFGKVEYIGKGEFSQVYKVAELGKPVAKTQQAFFSTPTHRTPPSPSGQQCFAVKKLSLPFQGDKDRAHRLREVSVLKSLQGCDHILQLIDSWEDRNNLYIQTEYCEEGSLDVFLSLVGLKGRLDDFRIWKIALEISQGLRHIHNAGFIHLDLKPANILITFEGTLKIGDFGLATSLPADKGPDLEGDREYLAPEALRSEIDKPADVFSLGLILLEIAANVKLPENGATWTALREGDFSEVPTLTQDTTAVMRDATGLPIEETERNVNIFGGESTAAKNARRNYLRGVSRHSNDIFGLGRKSELQDPPDFMKDPDNRSSLDTVVRWMLAAEPMCRPTVSELLELESFVWTESRQRAGATVFEGNWGPADEVVDPSSVDTEMTDV</sequence>
<evidence type="ECO:0000256" key="4">
    <source>
        <dbReference type="ARBA" id="ARBA00022840"/>
    </source>
</evidence>
<dbReference type="Proteomes" id="UP001320420">
    <property type="component" value="Unassembled WGS sequence"/>
</dbReference>
<accession>A0AAN9UIX4</accession>
<dbReference type="InterPro" id="IPR008271">
    <property type="entry name" value="Ser/Thr_kinase_AS"/>
</dbReference>
<dbReference type="PANTHER" id="PTHR11042">
    <property type="entry name" value="EUKARYOTIC TRANSLATION INITIATION FACTOR 2-ALPHA KINASE EIF2-ALPHA KINASE -RELATED"/>
    <property type="match status" value="1"/>
</dbReference>
<dbReference type="GO" id="GO:0110031">
    <property type="term" value="P:negative regulation of G2/MI transition of meiotic cell cycle"/>
    <property type="evidence" value="ECO:0007669"/>
    <property type="project" value="TreeGrafter"/>
</dbReference>
<comment type="similarity">
    <text evidence="5">Belongs to the protein kinase superfamily. Ser/Thr protein kinase family. GCN2 subfamily.</text>
</comment>
<evidence type="ECO:0000256" key="2">
    <source>
        <dbReference type="ARBA" id="ARBA00022741"/>
    </source>
</evidence>
<feature type="compositionally biased region" description="Low complexity" evidence="6">
    <location>
        <begin position="62"/>
        <end position="73"/>
    </location>
</feature>
<reference evidence="8 9" key="1">
    <citation type="submission" date="2024-02" db="EMBL/GenBank/DDBJ databases">
        <title>De novo assembly and annotation of 12 fungi associated with fruit tree decline syndrome in Ontario, Canada.</title>
        <authorList>
            <person name="Sulman M."/>
            <person name="Ellouze W."/>
            <person name="Ilyukhin E."/>
        </authorList>
    </citation>
    <scope>NUCLEOTIDE SEQUENCE [LARGE SCALE GENOMIC DNA]</scope>
    <source>
        <strain evidence="8 9">M11/M66-122</strain>
    </source>
</reference>
<dbReference type="EMBL" id="JAKJXP020000090">
    <property type="protein sequence ID" value="KAK7747642.1"/>
    <property type="molecule type" value="Genomic_DNA"/>
</dbReference>
<dbReference type="SUPFAM" id="SSF56112">
    <property type="entry name" value="Protein kinase-like (PK-like)"/>
    <property type="match status" value="1"/>
</dbReference>
<dbReference type="GO" id="GO:0005634">
    <property type="term" value="C:nucleus"/>
    <property type="evidence" value="ECO:0007669"/>
    <property type="project" value="TreeGrafter"/>
</dbReference>
<evidence type="ECO:0000256" key="1">
    <source>
        <dbReference type="ARBA" id="ARBA00022679"/>
    </source>
</evidence>
<dbReference type="PROSITE" id="PS00108">
    <property type="entry name" value="PROTEIN_KINASE_ST"/>
    <property type="match status" value="1"/>
</dbReference>
<evidence type="ECO:0000313" key="8">
    <source>
        <dbReference type="EMBL" id="KAK7747642.1"/>
    </source>
</evidence>
<dbReference type="InterPro" id="IPR000719">
    <property type="entry name" value="Prot_kinase_dom"/>
</dbReference>
<feature type="compositionally biased region" description="Polar residues" evidence="6">
    <location>
        <begin position="99"/>
        <end position="120"/>
    </location>
</feature>
<dbReference type="Pfam" id="PF00069">
    <property type="entry name" value="Pkinase"/>
    <property type="match status" value="1"/>
</dbReference>
<dbReference type="Gene3D" id="3.30.200.20">
    <property type="entry name" value="Phosphorylase Kinase, domain 1"/>
    <property type="match status" value="1"/>
</dbReference>
<comment type="caution">
    <text evidence="8">The sequence shown here is derived from an EMBL/GenBank/DDBJ whole genome shotgun (WGS) entry which is preliminary data.</text>
</comment>
<feature type="region of interest" description="Disordered" evidence="6">
    <location>
        <begin position="322"/>
        <end position="447"/>
    </location>
</feature>
<evidence type="ECO:0000313" key="9">
    <source>
        <dbReference type="Proteomes" id="UP001320420"/>
    </source>
</evidence>
<keyword evidence="4" id="KW-0067">ATP-binding</keyword>
<evidence type="ECO:0000256" key="6">
    <source>
        <dbReference type="SAM" id="MobiDB-lite"/>
    </source>
</evidence>
<dbReference type="SMART" id="SM00220">
    <property type="entry name" value="S_TKc"/>
    <property type="match status" value="1"/>
</dbReference>
<evidence type="ECO:0000259" key="7">
    <source>
        <dbReference type="PROSITE" id="PS50011"/>
    </source>
</evidence>
<keyword evidence="1" id="KW-0808">Transferase</keyword>
<evidence type="ECO:0000256" key="3">
    <source>
        <dbReference type="ARBA" id="ARBA00022777"/>
    </source>
</evidence>
<dbReference type="AlphaFoldDB" id="A0AAN9UIX4"/>
<organism evidence="8 9">
    <name type="scientific">Diatrype stigma</name>
    <dbReference type="NCBI Taxonomy" id="117547"/>
    <lineage>
        <taxon>Eukaryota</taxon>
        <taxon>Fungi</taxon>
        <taxon>Dikarya</taxon>
        <taxon>Ascomycota</taxon>
        <taxon>Pezizomycotina</taxon>
        <taxon>Sordariomycetes</taxon>
        <taxon>Xylariomycetidae</taxon>
        <taxon>Xylariales</taxon>
        <taxon>Diatrypaceae</taxon>
        <taxon>Diatrype</taxon>
    </lineage>
</organism>
<feature type="compositionally biased region" description="Polar residues" evidence="6">
    <location>
        <begin position="179"/>
        <end position="195"/>
    </location>
</feature>
<feature type="compositionally biased region" description="Polar residues" evidence="6">
    <location>
        <begin position="378"/>
        <end position="391"/>
    </location>
</feature>
<name>A0AAN9UIX4_9PEZI</name>
<feature type="region of interest" description="Disordered" evidence="6">
    <location>
        <begin position="494"/>
        <end position="557"/>
    </location>
</feature>
<evidence type="ECO:0000256" key="5">
    <source>
        <dbReference type="ARBA" id="ARBA00037982"/>
    </source>
</evidence>
<dbReference type="InterPro" id="IPR050339">
    <property type="entry name" value="CC_SR_Kinase"/>
</dbReference>
<proteinExistence type="inferred from homology"/>
<dbReference type="GO" id="GO:0005737">
    <property type="term" value="C:cytoplasm"/>
    <property type="evidence" value="ECO:0007669"/>
    <property type="project" value="TreeGrafter"/>
</dbReference>
<keyword evidence="2" id="KW-0547">Nucleotide-binding</keyword>
<keyword evidence="3" id="KW-0418">Kinase</keyword>
<feature type="compositionally biased region" description="Polar residues" evidence="6">
    <location>
        <begin position="1"/>
        <end position="25"/>
    </location>
</feature>
<gene>
    <name evidence="8" type="primary">SWE1</name>
    <name evidence="8" type="ORF">SLS62_009053</name>
</gene>
<dbReference type="Gene3D" id="1.10.510.10">
    <property type="entry name" value="Transferase(Phosphotransferase) domain 1"/>
    <property type="match status" value="1"/>
</dbReference>
<dbReference type="InterPro" id="IPR011009">
    <property type="entry name" value="Kinase-like_dom_sf"/>
</dbReference>
<dbReference type="GO" id="GO:0004713">
    <property type="term" value="F:protein tyrosine kinase activity"/>
    <property type="evidence" value="ECO:0007669"/>
    <property type="project" value="TreeGrafter"/>
</dbReference>
<feature type="region of interest" description="Disordered" evidence="6">
    <location>
        <begin position="1"/>
        <end position="307"/>
    </location>
</feature>
<dbReference type="PROSITE" id="PS50011">
    <property type="entry name" value="PROTEIN_KINASE_DOM"/>
    <property type="match status" value="1"/>
</dbReference>
<feature type="domain" description="Protein kinase" evidence="7">
    <location>
        <begin position="674"/>
        <end position="1019"/>
    </location>
</feature>
<feature type="compositionally biased region" description="Low complexity" evidence="6">
    <location>
        <begin position="241"/>
        <end position="257"/>
    </location>
</feature>
<keyword evidence="9" id="KW-1185">Reference proteome</keyword>
<feature type="compositionally biased region" description="Polar residues" evidence="6">
    <location>
        <begin position="528"/>
        <end position="539"/>
    </location>
</feature>
<protein>
    <submittedName>
        <fullName evidence="8">Mitosis inhibitor protein kinase swe1</fullName>
    </submittedName>
</protein>